<feature type="region of interest" description="Disordered" evidence="1">
    <location>
        <begin position="43"/>
        <end position="101"/>
    </location>
</feature>
<dbReference type="AlphaFoldDB" id="D7FND9"/>
<dbReference type="InParanoid" id="D7FND9"/>
<evidence type="ECO:0000313" key="2">
    <source>
        <dbReference type="EMBL" id="CBJ30193.1"/>
    </source>
</evidence>
<reference evidence="2 3" key="1">
    <citation type="journal article" date="2010" name="Nature">
        <title>The Ectocarpus genome and the independent evolution of multicellularity in brown algae.</title>
        <authorList>
            <person name="Cock J.M."/>
            <person name="Sterck L."/>
            <person name="Rouze P."/>
            <person name="Scornet D."/>
            <person name="Allen A.E."/>
            <person name="Amoutzias G."/>
            <person name="Anthouard V."/>
            <person name="Artiguenave F."/>
            <person name="Aury J.M."/>
            <person name="Badger J.H."/>
            <person name="Beszteri B."/>
            <person name="Billiau K."/>
            <person name="Bonnet E."/>
            <person name="Bothwell J.H."/>
            <person name="Bowler C."/>
            <person name="Boyen C."/>
            <person name="Brownlee C."/>
            <person name="Carrano C.J."/>
            <person name="Charrier B."/>
            <person name="Cho G.Y."/>
            <person name="Coelho S.M."/>
            <person name="Collen J."/>
            <person name="Corre E."/>
            <person name="Da Silva C."/>
            <person name="Delage L."/>
            <person name="Delaroque N."/>
            <person name="Dittami S.M."/>
            <person name="Doulbeau S."/>
            <person name="Elias M."/>
            <person name="Farnham G."/>
            <person name="Gachon C.M."/>
            <person name="Gschloessl B."/>
            <person name="Heesch S."/>
            <person name="Jabbari K."/>
            <person name="Jubin C."/>
            <person name="Kawai H."/>
            <person name="Kimura K."/>
            <person name="Kloareg B."/>
            <person name="Kupper F.C."/>
            <person name="Lang D."/>
            <person name="Le Bail A."/>
            <person name="Leblanc C."/>
            <person name="Lerouge P."/>
            <person name="Lohr M."/>
            <person name="Lopez P.J."/>
            <person name="Martens C."/>
            <person name="Maumus F."/>
            <person name="Michel G."/>
            <person name="Miranda-Saavedra D."/>
            <person name="Morales J."/>
            <person name="Moreau H."/>
            <person name="Motomura T."/>
            <person name="Nagasato C."/>
            <person name="Napoli C.A."/>
            <person name="Nelson D.R."/>
            <person name="Nyvall-Collen P."/>
            <person name="Peters A.F."/>
            <person name="Pommier C."/>
            <person name="Potin P."/>
            <person name="Poulain J."/>
            <person name="Quesneville H."/>
            <person name="Read B."/>
            <person name="Rensing S.A."/>
            <person name="Ritter A."/>
            <person name="Rousvoal S."/>
            <person name="Samanta M."/>
            <person name="Samson G."/>
            <person name="Schroeder D.C."/>
            <person name="Segurens B."/>
            <person name="Strittmatter M."/>
            <person name="Tonon T."/>
            <person name="Tregear J.W."/>
            <person name="Valentin K."/>
            <person name="von Dassow P."/>
            <person name="Yamagishi T."/>
            <person name="Van de Peer Y."/>
            <person name="Wincker P."/>
        </authorList>
    </citation>
    <scope>NUCLEOTIDE SEQUENCE [LARGE SCALE GENOMIC DNA]</scope>
    <source>
        <strain evidence="3">Ec32 / CCAP1310/4</strain>
    </source>
</reference>
<evidence type="ECO:0000313" key="3">
    <source>
        <dbReference type="Proteomes" id="UP000002630"/>
    </source>
</evidence>
<accession>D7FND9</accession>
<proteinExistence type="predicted"/>
<protein>
    <submittedName>
        <fullName evidence="2">Uncharacterized protein</fullName>
    </submittedName>
</protein>
<organism evidence="2 3">
    <name type="scientific">Ectocarpus siliculosus</name>
    <name type="common">Brown alga</name>
    <name type="synonym">Conferva siliculosa</name>
    <dbReference type="NCBI Taxonomy" id="2880"/>
    <lineage>
        <taxon>Eukaryota</taxon>
        <taxon>Sar</taxon>
        <taxon>Stramenopiles</taxon>
        <taxon>Ochrophyta</taxon>
        <taxon>PX clade</taxon>
        <taxon>Phaeophyceae</taxon>
        <taxon>Ectocarpales</taxon>
        <taxon>Ectocarpaceae</taxon>
        <taxon>Ectocarpus</taxon>
    </lineage>
</organism>
<name>D7FND9_ECTSI</name>
<dbReference type="EMBL" id="FN649746">
    <property type="protein sequence ID" value="CBJ30193.1"/>
    <property type="molecule type" value="Genomic_DNA"/>
</dbReference>
<evidence type="ECO:0000256" key="1">
    <source>
        <dbReference type="SAM" id="MobiDB-lite"/>
    </source>
</evidence>
<dbReference type="EMBL" id="FN648283">
    <property type="protein sequence ID" value="CBJ30193.1"/>
    <property type="molecule type" value="Genomic_DNA"/>
</dbReference>
<keyword evidence="3" id="KW-1185">Reference proteome</keyword>
<dbReference type="Proteomes" id="UP000002630">
    <property type="component" value="Linkage Group LG21"/>
</dbReference>
<feature type="compositionally biased region" description="Low complexity" evidence="1">
    <location>
        <begin position="83"/>
        <end position="101"/>
    </location>
</feature>
<sequence length="233" mass="24142">MMATATETLTAPVPSAVLSLTSSKPSEPFAAVCKTTDNTTTTDVIPLLLPSSETKSTAAPSRGRSTSPRARDGRPPSPRRSPRSPSRSPSPQRSGTAVRAAAVGASSWSAAAGPAASRLGGHFSSAAAVKNRASSVAVGFGNFHPVVDWAEPSTAVRAAAVDASSWSAAAGPAASRLGGHFSSAAAVKASLHLPRCLDHDLNVRGGMAAFEHMMKYFILMLEIQEEFFKKEKK</sequence>
<feature type="compositionally biased region" description="Polar residues" evidence="1">
    <location>
        <begin position="51"/>
        <end position="66"/>
    </location>
</feature>
<gene>
    <name evidence="2" type="ORF">Esi_0179_0040</name>
</gene>